<evidence type="ECO:0000256" key="3">
    <source>
        <dbReference type="ARBA" id="ARBA00023140"/>
    </source>
</evidence>
<dbReference type="Proteomes" id="UP000193467">
    <property type="component" value="Unassembled WGS sequence"/>
</dbReference>
<dbReference type="EMBL" id="MCGR01000017">
    <property type="protein sequence ID" value="ORY84745.1"/>
    <property type="molecule type" value="Genomic_DNA"/>
</dbReference>
<sequence length="265" mass="29613">MSLSKLSLSPFSPPSSTLAHVNRVLSSCSGQDKVFMLMAYGAKVLDFGLRHPSVSTKSRRDLAERVSKLGALIGDARVLYRLFGLFPILQWAQSLNDPASAPKDKWLKVIQRVQVWSMLVYYPLEHYYYLAGKGVFKASAKKISDIAIWSCRFWAAYVALQVAHNLRSRALLTRARVALAQSRKTKLQAGESVTKEDVEEEKREIKRIEKEQEGLRRDAWVQAGYLPLTMHWSLPNGLLPDPVYVGLCGSLAAVHGLIGVWKGTA</sequence>
<dbReference type="PANTHER" id="PTHR12652">
    <property type="entry name" value="PEROXISOMAL BIOGENESIS FACTOR 11"/>
    <property type="match status" value="1"/>
</dbReference>
<comment type="caution">
    <text evidence="6">The sequence shown here is derived from an EMBL/GenBank/DDBJ whole genome shotgun (WGS) entry which is preliminary data.</text>
</comment>
<protein>
    <submittedName>
        <fullName evidence="6">Peroxisomal biogenesis factor 11</fullName>
    </submittedName>
</protein>
<dbReference type="AlphaFoldDB" id="A0A1Y2FPV4"/>
<dbReference type="STRING" id="106004.A0A1Y2FPV4"/>
<keyword evidence="3" id="KW-0576">Peroxisome</keyword>
<evidence type="ECO:0000256" key="1">
    <source>
        <dbReference type="ARBA" id="ARBA00022593"/>
    </source>
</evidence>
<proteinExistence type="predicted"/>
<keyword evidence="7" id="KW-1185">Reference proteome</keyword>
<feature type="coiled-coil region" evidence="5">
    <location>
        <begin position="191"/>
        <end position="218"/>
    </location>
</feature>
<keyword evidence="5" id="KW-0175">Coiled coil</keyword>
<dbReference type="GO" id="GO:0005778">
    <property type="term" value="C:peroxisomal membrane"/>
    <property type="evidence" value="ECO:0007669"/>
    <property type="project" value="UniProtKB-SubCell"/>
</dbReference>
<keyword evidence="1" id="KW-0962">Peroxisome biogenesis</keyword>
<organism evidence="6 7">
    <name type="scientific">Leucosporidium creatinivorum</name>
    <dbReference type="NCBI Taxonomy" id="106004"/>
    <lineage>
        <taxon>Eukaryota</taxon>
        <taxon>Fungi</taxon>
        <taxon>Dikarya</taxon>
        <taxon>Basidiomycota</taxon>
        <taxon>Pucciniomycotina</taxon>
        <taxon>Microbotryomycetes</taxon>
        <taxon>Leucosporidiales</taxon>
        <taxon>Leucosporidium</taxon>
    </lineage>
</organism>
<evidence type="ECO:0000313" key="7">
    <source>
        <dbReference type="Proteomes" id="UP000193467"/>
    </source>
</evidence>
<dbReference type="GO" id="GO:0016559">
    <property type="term" value="P:peroxisome fission"/>
    <property type="evidence" value="ECO:0007669"/>
    <property type="project" value="InterPro"/>
</dbReference>
<evidence type="ECO:0000256" key="2">
    <source>
        <dbReference type="ARBA" id="ARBA00023136"/>
    </source>
</evidence>
<name>A0A1Y2FPV4_9BASI</name>
<reference evidence="6 7" key="1">
    <citation type="submission" date="2016-07" db="EMBL/GenBank/DDBJ databases">
        <title>Pervasive Adenine N6-methylation of Active Genes in Fungi.</title>
        <authorList>
            <consortium name="DOE Joint Genome Institute"/>
            <person name="Mondo S.J."/>
            <person name="Dannebaum R.O."/>
            <person name="Kuo R.C."/>
            <person name="Labutti K."/>
            <person name="Haridas S."/>
            <person name="Kuo A."/>
            <person name="Salamov A."/>
            <person name="Ahrendt S.R."/>
            <person name="Lipzen A."/>
            <person name="Sullivan W."/>
            <person name="Andreopoulos W.B."/>
            <person name="Clum A."/>
            <person name="Lindquist E."/>
            <person name="Daum C."/>
            <person name="Ramamoorthy G.K."/>
            <person name="Gryganskyi A."/>
            <person name="Culley D."/>
            <person name="Magnuson J.K."/>
            <person name="James T.Y."/>
            <person name="O'Malley M.A."/>
            <person name="Stajich J.E."/>
            <person name="Spatafora J.W."/>
            <person name="Visel A."/>
            <person name="Grigoriev I.V."/>
        </authorList>
    </citation>
    <scope>NUCLEOTIDE SEQUENCE [LARGE SCALE GENOMIC DNA]</scope>
    <source>
        <strain evidence="6 7">62-1032</strain>
    </source>
</reference>
<keyword evidence="2" id="KW-0472">Membrane</keyword>
<gene>
    <name evidence="6" type="ORF">BCR35DRAFT_303106</name>
</gene>
<comment type="subcellular location">
    <subcellularLocation>
        <location evidence="4">Peroxisome membrane</location>
    </subcellularLocation>
</comment>
<evidence type="ECO:0000313" key="6">
    <source>
        <dbReference type="EMBL" id="ORY84745.1"/>
    </source>
</evidence>
<evidence type="ECO:0000256" key="5">
    <source>
        <dbReference type="SAM" id="Coils"/>
    </source>
</evidence>
<dbReference type="InParanoid" id="A0A1Y2FPV4"/>
<dbReference type="Pfam" id="PF05648">
    <property type="entry name" value="PEX11"/>
    <property type="match status" value="1"/>
</dbReference>
<dbReference type="PANTHER" id="PTHR12652:SF25">
    <property type="entry name" value="MICROBODY (PEROXISOME) PROLIFERATION PROTEIN PEROXIN 11C (EUROFUNG)"/>
    <property type="match status" value="1"/>
</dbReference>
<accession>A0A1Y2FPV4</accession>
<dbReference type="OrthoDB" id="10005898at2759"/>
<evidence type="ECO:0000256" key="4">
    <source>
        <dbReference type="ARBA" id="ARBA00046271"/>
    </source>
</evidence>
<dbReference type="InterPro" id="IPR008733">
    <property type="entry name" value="PEX11"/>
</dbReference>